<dbReference type="AlphaFoldDB" id="A0A6J6G305"/>
<dbReference type="Gene3D" id="3.60.10.10">
    <property type="entry name" value="Endonuclease/exonuclease/phosphatase"/>
    <property type="match status" value="1"/>
</dbReference>
<sequence length="238" mass="26725">MTTDDRAPGSWRILTWNVRGSHRPDLAMVAEVIREHVPDVVALQEIRRGQAVALAATLGWRHTWARKHHPYTPLVWWTSEGLAIVSPHPLRDVVRRTISPGVSTWTFRHRIVVAATIDRPDGSLRLYDTHLAAHRQPDERIAQARRVADLVRAEAAPLAVVAGDLNAPGEPEVIREFHPVGLRDPGGGPTNPAISPRSRLDYVLVPDRSRVTRQWESAGGEWWWQISDHVPVVVEFTS</sequence>
<dbReference type="GO" id="GO:0003824">
    <property type="term" value="F:catalytic activity"/>
    <property type="evidence" value="ECO:0007669"/>
    <property type="project" value="InterPro"/>
</dbReference>
<dbReference type="EMBL" id="CAEZSR010000252">
    <property type="protein sequence ID" value="CAB4593594.1"/>
    <property type="molecule type" value="Genomic_DNA"/>
</dbReference>
<feature type="domain" description="Endonuclease/exonuclease/phosphatase" evidence="1">
    <location>
        <begin position="14"/>
        <end position="229"/>
    </location>
</feature>
<dbReference type="Pfam" id="PF03372">
    <property type="entry name" value="Exo_endo_phos"/>
    <property type="match status" value="1"/>
</dbReference>
<dbReference type="PANTHER" id="PTHR14859">
    <property type="entry name" value="CALCOFLUOR WHITE HYPERSENSITIVE PROTEIN PRECURSOR"/>
    <property type="match status" value="1"/>
</dbReference>
<dbReference type="SUPFAM" id="SSF56219">
    <property type="entry name" value="DNase I-like"/>
    <property type="match status" value="1"/>
</dbReference>
<evidence type="ECO:0000259" key="1">
    <source>
        <dbReference type="Pfam" id="PF03372"/>
    </source>
</evidence>
<dbReference type="GO" id="GO:0006506">
    <property type="term" value="P:GPI anchor biosynthetic process"/>
    <property type="evidence" value="ECO:0007669"/>
    <property type="project" value="TreeGrafter"/>
</dbReference>
<reference evidence="2" key="1">
    <citation type="submission" date="2020-05" db="EMBL/GenBank/DDBJ databases">
        <authorList>
            <person name="Chiriac C."/>
            <person name="Salcher M."/>
            <person name="Ghai R."/>
            <person name="Kavagutti S V."/>
        </authorList>
    </citation>
    <scope>NUCLEOTIDE SEQUENCE</scope>
</reference>
<evidence type="ECO:0000313" key="2">
    <source>
        <dbReference type="EMBL" id="CAB4593594.1"/>
    </source>
</evidence>
<gene>
    <name evidence="2" type="ORF">UFOPK1493_03878</name>
</gene>
<dbReference type="InterPro" id="IPR036691">
    <property type="entry name" value="Endo/exonu/phosph_ase_sf"/>
</dbReference>
<dbReference type="GO" id="GO:0016020">
    <property type="term" value="C:membrane"/>
    <property type="evidence" value="ECO:0007669"/>
    <property type="project" value="GOC"/>
</dbReference>
<protein>
    <submittedName>
        <fullName evidence="2">Unannotated protein</fullName>
    </submittedName>
</protein>
<organism evidence="2">
    <name type="scientific">freshwater metagenome</name>
    <dbReference type="NCBI Taxonomy" id="449393"/>
    <lineage>
        <taxon>unclassified sequences</taxon>
        <taxon>metagenomes</taxon>
        <taxon>ecological metagenomes</taxon>
    </lineage>
</organism>
<accession>A0A6J6G305</accession>
<dbReference type="PANTHER" id="PTHR14859:SF1">
    <property type="entry name" value="PGAP2-INTERACTING PROTEIN"/>
    <property type="match status" value="1"/>
</dbReference>
<name>A0A6J6G305_9ZZZZ</name>
<dbReference type="InterPro" id="IPR005135">
    <property type="entry name" value="Endo/exonuclease/phosphatase"/>
</dbReference>
<proteinExistence type="predicted"/>
<dbReference type="InterPro" id="IPR051916">
    <property type="entry name" value="GPI-anchor_lipid_remodeler"/>
</dbReference>